<dbReference type="Proteomes" id="UP000054359">
    <property type="component" value="Unassembled WGS sequence"/>
</dbReference>
<sequence length="78" mass="9295">MGWKSKMTFLPMFMEGLTPEMVRRAEEELGETPEVRIQALKDLRRLINEEADFRPLMDDAFLVRFLRAKKYNVQKAFN</sequence>
<dbReference type="AlphaFoldDB" id="A0A087SUP7"/>
<name>A0A087SUP7_STEMI</name>
<dbReference type="Pfam" id="PF03765">
    <property type="entry name" value="CRAL_TRIO_N"/>
    <property type="match status" value="1"/>
</dbReference>
<dbReference type="GO" id="GO:0016020">
    <property type="term" value="C:membrane"/>
    <property type="evidence" value="ECO:0007669"/>
    <property type="project" value="TreeGrafter"/>
</dbReference>
<gene>
    <name evidence="2" type="ORF">X975_21802</name>
</gene>
<proteinExistence type="predicted"/>
<organism evidence="2 3">
    <name type="scientific">Stegodyphus mimosarum</name>
    <name type="common">African social velvet spider</name>
    <dbReference type="NCBI Taxonomy" id="407821"/>
    <lineage>
        <taxon>Eukaryota</taxon>
        <taxon>Metazoa</taxon>
        <taxon>Ecdysozoa</taxon>
        <taxon>Arthropoda</taxon>
        <taxon>Chelicerata</taxon>
        <taxon>Arachnida</taxon>
        <taxon>Araneae</taxon>
        <taxon>Araneomorphae</taxon>
        <taxon>Entelegynae</taxon>
        <taxon>Eresoidea</taxon>
        <taxon>Eresidae</taxon>
        <taxon>Stegodyphus</taxon>
    </lineage>
</organism>
<reference evidence="2 3" key="1">
    <citation type="submission" date="2013-11" db="EMBL/GenBank/DDBJ databases">
        <title>Genome sequencing of Stegodyphus mimosarum.</title>
        <authorList>
            <person name="Bechsgaard J."/>
        </authorList>
    </citation>
    <scope>NUCLEOTIDE SEQUENCE [LARGE SCALE GENOMIC DNA]</scope>
</reference>
<dbReference type="PANTHER" id="PTHR10174">
    <property type="entry name" value="ALPHA-TOCOPHEROL TRANSFER PROTEIN-RELATED"/>
    <property type="match status" value="1"/>
</dbReference>
<dbReference type="GO" id="GO:1902936">
    <property type="term" value="F:phosphatidylinositol bisphosphate binding"/>
    <property type="evidence" value="ECO:0007669"/>
    <property type="project" value="TreeGrafter"/>
</dbReference>
<dbReference type="Gene3D" id="1.10.8.20">
    <property type="entry name" value="N-terminal domain of phosphatidylinositol transfer protein sec14p"/>
    <property type="match status" value="1"/>
</dbReference>
<dbReference type="STRING" id="407821.A0A087SUP7"/>
<evidence type="ECO:0000313" key="3">
    <source>
        <dbReference type="Proteomes" id="UP000054359"/>
    </source>
</evidence>
<dbReference type="PANTHER" id="PTHR10174:SF130">
    <property type="entry name" value="ALPHA-TOCOPHEROL TRANSFER PROTEIN-LIKE"/>
    <property type="match status" value="1"/>
</dbReference>
<feature type="non-terminal residue" evidence="2">
    <location>
        <position position="78"/>
    </location>
</feature>
<dbReference type="EMBL" id="KK112039">
    <property type="protein sequence ID" value="KFM56586.1"/>
    <property type="molecule type" value="Genomic_DNA"/>
</dbReference>
<evidence type="ECO:0000313" key="2">
    <source>
        <dbReference type="EMBL" id="KFM56586.1"/>
    </source>
</evidence>
<dbReference type="SUPFAM" id="SSF46938">
    <property type="entry name" value="CRAL/TRIO N-terminal domain"/>
    <property type="match status" value="1"/>
</dbReference>
<dbReference type="InterPro" id="IPR011074">
    <property type="entry name" value="CRAL/TRIO_N_dom"/>
</dbReference>
<protein>
    <submittedName>
        <fullName evidence="2">Alpha-tocopherol transfer protein-like protein</fullName>
    </submittedName>
</protein>
<feature type="domain" description="CRAL/TRIO N-terminal" evidence="1">
    <location>
        <begin position="58"/>
        <end position="77"/>
    </location>
</feature>
<keyword evidence="3" id="KW-1185">Reference proteome</keyword>
<dbReference type="OrthoDB" id="6420502at2759"/>
<evidence type="ECO:0000259" key="1">
    <source>
        <dbReference type="Pfam" id="PF03765"/>
    </source>
</evidence>
<dbReference type="InterPro" id="IPR036273">
    <property type="entry name" value="CRAL/TRIO_N_dom_sf"/>
</dbReference>
<accession>A0A087SUP7</accession>